<sequence length="215" mass="23832">MSNRINYENLIIGQVDQTTKIEGNNIHNFNKTRSCQTKWCKIEFLLVAMQFALAVGLIAIGLFLQTVSSSILLRDASYWTGIPLLLASLCGIFYCITETAKFKHTVKSCLAKFLSTSTSFLCSLATIVASVYSGLHGGRIAKYKGCVLIKNTCICNYPQNSYEYENVTGCDVIITSVKDYLILESALNALASCVCLWICGLIWKRRYGNFNSGPI</sequence>
<feature type="transmembrane region" description="Helical" evidence="1">
    <location>
        <begin position="44"/>
        <end position="64"/>
    </location>
</feature>
<dbReference type="Proteomes" id="UP000549394">
    <property type="component" value="Unassembled WGS sequence"/>
</dbReference>
<evidence type="ECO:0000256" key="1">
    <source>
        <dbReference type="SAM" id="Phobius"/>
    </source>
</evidence>
<dbReference type="OrthoDB" id="10027693at2759"/>
<evidence type="ECO:0000313" key="3">
    <source>
        <dbReference type="Proteomes" id="UP000549394"/>
    </source>
</evidence>
<name>A0A7I8VIQ1_9ANNE</name>
<feature type="transmembrane region" description="Helical" evidence="1">
    <location>
        <begin position="109"/>
        <end position="132"/>
    </location>
</feature>
<feature type="transmembrane region" description="Helical" evidence="1">
    <location>
        <begin position="76"/>
        <end position="97"/>
    </location>
</feature>
<feature type="transmembrane region" description="Helical" evidence="1">
    <location>
        <begin position="185"/>
        <end position="203"/>
    </location>
</feature>
<keyword evidence="1" id="KW-1133">Transmembrane helix</keyword>
<keyword evidence="1" id="KW-0812">Transmembrane</keyword>
<dbReference type="GO" id="GO:0042383">
    <property type="term" value="C:sarcolemma"/>
    <property type="evidence" value="ECO:0007669"/>
    <property type="project" value="TreeGrafter"/>
</dbReference>
<dbReference type="GO" id="GO:0016010">
    <property type="term" value="C:dystrophin-associated glycoprotein complex"/>
    <property type="evidence" value="ECO:0007669"/>
    <property type="project" value="InterPro"/>
</dbReference>
<proteinExistence type="predicted"/>
<dbReference type="InterPro" id="IPR030429">
    <property type="entry name" value="Sarcospan"/>
</dbReference>
<dbReference type="AlphaFoldDB" id="A0A7I8VIQ1"/>
<keyword evidence="3" id="KW-1185">Reference proteome</keyword>
<gene>
    <name evidence="2" type="ORF">DGYR_LOCUS4302</name>
</gene>
<accession>A0A7I8VIQ1</accession>
<dbReference type="EMBL" id="CAJFCJ010000006">
    <property type="protein sequence ID" value="CAD5115574.1"/>
    <property type="molecule type" value="Genomic_DNA"/>
</dbReference>
<dbReference type="PANTHER" id="PTHR15260">
    <property type="entry name" value="SARCOSPAN"/>
    <property type="match status" value="1"/>
</dbReference>
<evidence type="ECO:0000313" key="2">
    <source>
        <dbReference type="EMBL" id="CAD5115574.1"/>
    </source>
</evidence>
<reference evidence="2 3" key="1">
    <citation type="submission" date="2020-08" db="EMBL/GenBank/DDBJ databases">
        <authorList>
            <person name="Hejnol A."/>
        </authorList>
    </citation>
    <scope>NUCLEOTIDE SEQUENCE [LARGE SCALE GENOMIC DNA]</scope>
</reference>
<protein>
    <submittedName>
        <fullName evidence="2">DgyrCDS4536</fullName>
    </submittedName>
</protein>
<comment type="caution">
    <text evidence="2">The sequence shown here is derived from an EMBL/GenBank/DDBJ whole genome shotgun (WGS) entry which is preliminary data.</text>
</comment>
<organism evidence="2 3">
    <name type="scientific">Dimorphilus gyrociliatus</name>
    <dbReference type="NCBI Taxonomy" id="2664684"/>
    <lineage>
        <taxon>Eukaryota</taxon>
        <taxon>Metazoa</taxon>
        <taxon>Spiralia</taxon>
        <taxon>Lophotrochozoa</taxon>
        <taxon>Annelida</taxon>
        <taxon>Polychaeta</taxon>
        <taxon>Polychaeta incertae sedis</taxon>
        <taxon>Dinophilidae</taxon>
        <taxon>Dimorphilus</taxon>
    </lineage>
</organism>
<dbReference type="PANTHER" id="PTHR15260:SF1">
    <property type="entry name" value="SARCOSPAN"/>
    <property type="match status" value="1"/>
</dbReference>
<keyword evidence="1" id="KW-0472">Membrane</keyword>